<dbReference type="EMBL" id="NPEF01000129">
    <property type="protein sequence ID" value="PJZ92509.1"/>
    <property type="molecule type" value="Genomic_DNA"/>
</dbReference>
<dbReference type="RefSeq" id="WP_100746454.1">
    <property type="nucleotide sequence ID" value="NZ_NPEF02000001.1"/>
</dbReference>
<dbReference type="OrthoDB" id="9803035at2"/>
<reference evidence="5" key="3">
    <citation type="submission" date="2023-10" db="EMBL/GenBank/DDBJ databases">
        <authorList>
            <person name="Picardeau M."/>
            <person name="Thibeaux R."/>
        </authorList>
    </citation>
    <scope>NUCLEOTIDE SEQUENCE</scope>
    <source>
        <strain evidence="5">ATI7-C-A5</strain>
    </source>
</reference>
<evidence type="ECO:0000313" key="6">
    <source>
        <dbReference type="EMBL" id="PJZ92509.1"/>
    </source>
</evidence>
<reference evidence="5 7" key="2">
    <citation type="journal article" date="2018" name="Microb. Genom.">
        <title>Deciphering the unexplored Leptospira diversity from soils uncovers genomic evolution to virulence.</title>
        <authorList>
            <person name="Thibeaux R."/>
            <person name="Iraola G."/>
            <person name="Ferres I."/>
            <person name="Bierque E."/>
            <person name="Girault D."/>
            <person name="Soupe-Gilbert M.E."/>
            <person name="Picardeau M."/>
            <person name="Goarant C."/>
        </authorList>
    </citation>
    <scope>NUCLEOTIDE SEQUENCE [LARGE SCALE GENOMIC DNA]</scope>
    <source>
        <strain evidence="5 7">ATI7-C-A5</strain>
    </source>
</reference>
<evidence type="ECO:0000256" key="1">
    <source>
        <dbReference type="ARBA" id="ARBA00005189"/>
    </source>
</evidence>
<protein>
    <submittedName>
        <fullName evidence="6">1-acyl-sn-glycerol-3-phosphate acyltransferase</fullName>
    </submittedName>
    <submittedName>
        <fullName evidence="5">Lysophospholipid acyltransferase family protein</fullName>
    </submittedName>
</protein>
<proteinExistence type="predicted"/>
<keyword evidence="2 6" id="KW-0808">Transferase</keyword>
<dbReference type="SMART" id="SM00563">
    <property type="entry name" value="PlsC"/>
    <property type="match status" value="1"/>
</dbReference>
<dbReference type="GO" id="GO:0003841">
    <property type="term" value="F:1-acylglycerol-3-phosphate O-acyltransferase activity"/>
    <property type="evidence" value="ECO:0007669"/>
    <property type="project" value="TreeGrafter"/>
</dbReference>
<feature type="domain" description="Phospholipid/glycerol acyltransferase" evidence="4">
    <location>
        <begin position="105"/>
        <end position="222"/>
    </location>
</feature>
<reference evidence="6" key="1">
    <citation type="submission" date="2017-07" db="EMBL/GenBank/DDBJ databases">
        <title>Leptospira spp. isolated from tropical soils.</title>
        <authorList>
            <person name="Thibeaux R."/>
            <person name="Iraola G."/>
            <person name="Ferres I."/>
            <person name="Bierque E."/>
            <person name="Girault D."/>
            <person name="Soupe-Gilbert M.-E."/>
            <person name="Picardeau M."/>
            <person name="Goarant C."/>
        </authorList>
    </citation>
    <scope>NUCLEOTIDE SEQUENCE [LARGE SCALE GENOMIC DNA]</scope>
    <source>
        <strain evidence="6">ATI7-C-A5</strain>
    </source>
</reference>
<dbReference type="Pfam" id="PF01553">
    <property type="entry name" value="Acyltransferase"/>
    <property type="match status" value="1"/>
</dbReference>
<dbReference type="SUPFAM" id="SSF69593">
    <property type="entry name" value="Glycerol-3-phosphate (1)-acyltransferase"/>
    <property type="match status" value="1"/>
</dbReference>
<keyword evidence="7" id="KW-1185">Reference proteome</keyword>
<dbReference type="InterPro" id="IPR002123">
    <property type="entry name" value="Plipid/glycerol_acylTrfase"/>
</dbReference>
<comment type="caution">
    <text evidence="6">The sequence shown here is derived from an EMBL/GenBank/DDBJ whole genome shotgun (WGS) entry which is preliminary data.</text>
</comment>
<name>A0A2N0BMJ5_9LEPT</name>
<dbReference type="PANTHER" id="PTHR10434:SF40">
    <property type="entry name" value="1-ACYL-SN-GLYCEROL-3-PHOSPHATE ACYLTRANSFERASE"/>
    <property type="match status" value="1"/>
</dbReference>
<comment type="pathway">
    <text evidence="1">Lipid metabolism.</text>
</comment>
<dbReference type="PANTHER" id="PTHR10434">
    <property type="entry name" value="1-ACYL-SN-GLYCEROL-3-PHOSPHATE ACYLTRANSFERASE"/>
    <property type="match status" value="1"/>
</dbReference>
<evidence type="ECO:0000259" key="4">
    <source>
        <dbReference type="SMART" id="SM00563"/>
    </source>
</evidence>
<dbReference type="Proteomes" id="UP000232122">
    <property type="component" value="Unassembled WGS sequence"/>
</dbReference>
<gene>
    <name evidence="5" type="ORF">CH379_001280</name>
    <name evidence="6" type="ORF">CH379_12815</name>
</gene>
<dbReference type="AlphaFoldDB" id="A0A2N0BMJ5"/>
<accession>A0A2N0B7K5</accession>
<accession>A0A2N0BMJ5</accession>
<evidence type="ECO:0000313" key="7">
    <source>
        <dbReference type="Proteomes" id="UP000232122"/>
    </source>
</evidence>
<dbReference type="CDD" id="cd07989">
    <property type="entry name" value="LPLAT_AGPAT-like"/>
    <property type="match status" value="1"/>
</dbReference>
<dbReference type="GO" id="GO:0006654">
    <property type="term" value="P:phosphatidic acid biosynthetic process"/>
    <property type="evidence" value="ECO:0007669"/>
    <property type="project" value="TreeGrafter"/>
</dbReference>
<sequence>MNERILQRKDLCKPVPYQSGLVLTYETAPDKKRSWLDSIFRETDLAFHFGYFREIFKSRRLALKGIYDNQTWCESSARILDLLENCGGKVKVEGIEKIISVEGPVVIAGNHMSTLETFVLPTFVTQYKPVTFVVKESLTQGRLFGPIMRSRNPIAVGRNNPREDLVTVLEEGAKLLKNGMSVIVFPQSTRTTDFNPAEFNSIAVKLASRAGVPLIPVALRTDFWENGKVIKELGRIFRDRKINITFGDPLLPNEDSRKNQNLLLTFVISNLKRWGTKVRES</sequence>
<evidence type="ECO:0000256" key="2">
    <source>
        <dbReference type="ARBA" id="ARBA00022679"/>
    </source>
</evidence>
<organism evidence="6">
    <name type="scientific">Leptospira ellisii</name>
    <dbReference type="NCBI Taxonomy" id="2023197"/>
    <lineage>
        <taxon>Bacteria</taxon>
        <taxon>Pseudomonadati</taxon>
        <taxon>Spirochaetota</taxon>
        <taxon>Spirochaetia</taxon>
        <taxon>Leptospirales</taxon>
        <taxon>Leptospiraceae</taxon>
        <taxon>Leptospira</taxon>
    </lineage>
</organism>
<dbReference type="EMBL" id="NPEF02000001">
    <property type="protein sequence ID" value="MDV6234262.1"/>
    <property type="molecule type" value="Genomic_DNA"/>
</dbReference>
<keyword evidence="3 6" id="KW-0012">Acyltransferase</keyword>
<evidence type="ECO:0000256" key="3">
    <source>
        <dbReference type="ARBA" id="ARBA00023315"/>
    </source>
</evidence>
<evidence type="ECO:0000313" key="5">
    <source>
        <dbReference type="EMBL" id="MDV6234262.1"/>
    </source>
</evidence>